<sequence>VIVMVSVVAGARLLGSADESVPVWAAASDLAAGEELAGDDLRSQRVRFVDPADLDRYLAADVPLPADARLLVGVGEGELLPRSALGDAAETGVLHLPLAVEPTLVPRSVRTGSVVSVYVRDTGPCRACEGAALEGVTVVDAPSADDLTGARQVVVAVDQGQADAWFSLLAGLEAPVVTVAAG</sequence>
<accession>A0ABW4TGY1</accession>
<keyword evidence="3" id="KW-1185">Reference proteome</keyword>
<dbReference type="EMBL" id="JBHUGD010000001">
    <property type="protein sequence ID" value="MFD1945160.1"/>
    <property type="molecule type" value="Genomic_DNA"/>
</dbReference>
<evidence type="ECO:0000313" key="3">
    <source>
        <dbReference type="Proteomes" id="UP001597351"/>
    </source>
</evidence>
<protein>
    <recommendedName>
        <fullName evidence="1">SAF domain-containing protein</fullName>
    </recommendedName>
</protein>
<dbReference type="Proteomes" id="UP001597351">
    <property type="component" value="Unassembled WGS sequence"/>
</dbReference>
<comment type="caution">
    <text evidence="2">The sequence shown here is derived from an EMBL/GenBank/DDBJ whole genome shotgun (WGS) entry which is preliminary data.</text>
</comment>
<organism evidence="2 3">
    <name type="scientific">Nocardioides aestuarii</name>
    <dbReference type="NCBI Taxonomy" id="252231"/>
    <lineage>
        <taxon>Bacteria</taxon>
        <taxon>Bacillati</taxon>
        <taxon>Actinomycetota</taxon>
        <taxon>Actinomycetes</taxon>
        <taxon>Propionibacteriales</taxon>
        <taxon>Nocardioidaceae</taxon>
        <taxon>Nocardioides</taxon>
    </lineage>
</organism>
<gene>
    <name evidence="2" type="ORF">ACFSDE_00005</name>
</gene>
<name>A0ABW4TGY1_9ACTN</name>
<feature type="non-terminal residue" evidence="2">
    <location>
        <position position="1"/>
    </location>
</feature>
<proteinExistence type="predicted"/>
<evidence type="ECO:0000313" key="2">
    <source>
        <dbReference type="EMBL" id="MFD1945160.1"/>
    </source>
</evidence>
<reference evidence="3" key="1">
    <citation type="journal article" date="2019" name="Int. J. Syst. Evol. Microbiol.">
        <title>The Global Catalogue of Microorganisms (GCM) 10K type strain sequencing project: providing services to taxonomists for standard genome sequencing and annotation.</title>
        <authorList>
            <consortium name="The Broad Institute Genomics Platform"/>
            <consortium name="The Broad Institute Genome Sequencing Center for Infectious Disease"/>
            <person name="Wu L."/>
            <person name="Ma J."/>
        </authorList>
    </citation>
    <scope>NUCLEOTIDE SEQUENCE [LARGE SCALE GENOMIC DNA]</scope>
    <source>
        <strain evidence="3">CGMCC 1.12477</strain>
    </source>
</reference>
<evidence type="ECO:0000259" key="1">
    <source>
        <dbReference type="SMART" id="SM00858"/>
    </source>
</evidence>
<feature type="domain" description="SAF" evidence="1">
    <location>
        <begin position="21"/>
        <end position="86"/>
    </location>
</feature>
<dbReference type="SMART" id="SM00858">
    <property type="entry name" value="SAF"/>
    <property type="match status" value="1"/>
</dbReference>
<dbReference type="InterPro" id="IPR013974">
    <property type="entry name" value="SAF"/>
</dbReference>